<dbReference type="Proteomes" id="UP000198556">
    <property type="component" value="Unassembled WGS sequence"/>
</dbReference>
<keyword evidence="3" id="KW-1185">Reference proteome</keyword>
<evidence type="ECO:0000256" key="1">
    <source>
        <dbReference type="SAM" id="Coils"/>
    </source>
</evidence>
<proteinExistence type="predicted"/>
<evidence type="ECO:0000313" key="2">
    <source>
        <dbReference type="EMBL" id="SEQ73192.1"/>
    </source>
</evidence>
<protein>
    <submittedName>
        <fullName evidence="2">Uncharacterized protein</fullName>
    </submittedName>
</protein>
<gene>
    <name evidence="2" type="ORF">SAMN05421767_10567</name>
</gene>
<dbReference type="AlphaFoldDB" id="A0A1H9IFC1"/>
<reference evidence="2 3" key="1">
    <citation type="submission" date="2016-10" db="EMBL/GenBank/DDBJ databases">
        <authorList>
            <person name="de Groot N.N."/>
        </authorList>
    </citation>
    <scope>NUCLEOTIDE SEQUENCE [LARGE SCALE GENOMIC DNA]</scope>
    <source>
        <strain evidence="2 3">DSM 15827</strain>
    </source>
</reference>
<organism evidence="2 3">
    <name type="scientific">Granulicatella balaenopterae</name>
    <dbReference type="NCBI Taxonomy" id="137733"/>
    <lineage>
        <taxon>Bacteria</taxon>
        <taxon>Bacillati</taxon>
        <taxon>Bacillota</taxon>
        <taxon>Bacilli</taxon>
        <taxon>Lactobacillales</taxon>
        <taxon>Carnobacteriaceae</taxon>
        <taxon>Granulicatella</taxon>
    </lineage>
</organism>
<name>A0A1H9IFC1_9LACT</name>
<sequence>MTSNNTELMVEIRASLEEGNQEQACTLLKDLLEEELDPTIVRVYFEVCLDLAHFEEIEDFVDNQGEIWLENPLNQELVPYYFQSLLNQKKYLYLLEEVDWEKYSDYQLIKEQADNLLRLQEIEIVQAIKEQLNNLEQQVDINPEAAMYLVQRCLNLRWDKRQLILPLLLQAEHIPSIAKTQLLQDWYLFSEEETILIKWHGKDRKIYEKALYLLQQHIFWLEGEGKIRALMEDKDASLTEMLVQYFYSDLLSLYPFIDEHIDSIEEWLELTLVALEANLFLASSDDEVLERLPKLLKETH</sequence>
<dbReference type="RefSeq" id="WP_089746046.1">
    <property type="nucleotide sequence ID" value="NZ_FOGF01000005.1"/>
</dbReference>
<keyword evidence="1" id="KW-0175">Coiled coil</keyword>
<feature type="coiled-coil region" evidence="1">
    <location>
        <begin position="110"/>
        <end position="138"/>
    </location>
</feature>
<dbReference type="OrthoDB" id="1655898at2"/>
<accession>A0A1H9IFC1</accession>
<evidence type="ECO:0000313" key="3">
    <source>
        <dbReference type="Proteomes" id="UP000198556"/>
    </source>
</evidence>
<dbReference type="STRING" id="137733.SAMN05421767_10567"/>
<dbReference type="EMBL" id="FOGF01000005">
    <property type="protein sequence ID" value="SEQ73192.1"/>
    <property type="molecule type" value="Genomic_DNA"/>
</dbReference>